<evidence type="ECO:0000313" key="2">
    <source>
        <dbReference type="Proteomes" id="UP000327085"/>
    </source>
</evidence>
<protein>
    <submittedName>
        <fullName evidence="1">PREDICTED: ankyrin repeat SKIP35</fullName>
    </submittedName>
</protein>
<dbReference type="PANTHER" id="PTHR36024:SF1">
    <property type="entry name" value="OS11G0246900 PROTEIN"/>
    <property type="match status" value="1"/>
</dbReference>
<evidence type="ECO:0000313" key="1">
    <source>
        <dbReference type="EMBL" id="VVA12441.1"/>
    </source>
</evidence>
<dbReference type="Proteomes" id="UP000327085">
    <property type="component" value="Chromosome 2"/>
</dbReference>
<proteinExistence type="predicted"/>
<sequence>MLAGKRSGVNSLDGIAFLLRRTLLLVEAYLDGIRQGQEHYMNIVRILDLLDPKLRVAIAYLLHKAGGCLVSQRLRGQLVEAVTRLGDGILDVVSQCRELSGCSGAPSSSVFTSLARLYLFWL</sequence>
<dbReference type="PANTHER" id="PTHR36024">
    <property type="entry name" value="ANKYRIN REPEAT PROTEIN SKIP35"/>
    <property type="match status" value="1"/>
</dbReference>
<organism evidence="1 2">
    <name type="scientific">Prunus dulcis</name>
    <name type="common">Almond</name>
    <name type="synonym">Amygdalus dulcis</name>
    <dbReference type="NCBI Taxonomy" id="3755"/>
    <lineage>
        <taxon>Eukaryota</taxon>
        <taxon>Viridiplantae</taxon>
        <taxon>Streptophyta</taxon>
        <taxon>Embryophyta</taxon>
        <taxon>Tracheophyta</taxon>
        <taxon>Spermatophyta</taxon>
        <taxon>Magnoliopsida</taxon>
        <taxon>eudicotyledons</taxon>
        <taxon>Gunneridae</taxon>
        <taxon>Pentapetalae</taxon>
        <taxon>rosids</taxon>
        <taxon>fabids</taxon>
        <taxon>Rosales</taxon>
        <taxon>Rosaceae</taxon>
        <taxon>Amygdaloideae</taxon>
        <taxon>Amygdaleae</taxon>
        <taxon>Prunus</taxon>
    </lineage>
</organism>
<dbReference type="EMBL" id="CABIKO010000005">
    <property type="protein sequence ID" value="VVA12441.1"/>
    <property type="molecule type" value="Genomic_DNA"/>
</dbReference>
<accession>A0A5E4ED12</accession>
<gene>
    <name evidence="1" type="ORF">ALMOND_2B004008</name>
</gene>
<dbReference type="Gramene" id="VVA12441">
    <property type="protein sequence ID" value="VVA12441"/>
    <property type="gene ID" value="Prudul26B004008"/>
</dbReference>
<dbReference type="InterPro" id="IPR044956">
    <property type="entry name" value="SKIP35"/>
</dbReference>
<dbReference type="AlphaFoldDB" id="A0A5E4ED12"/>
<reference evidence="2" key="1">
    <citation type="journal article" date="2020" name="Plant J.">
        <title>Transposons played a major role in the diversification between the closely related almond and peach genomes: results from the almond genome sequence.</title>
        <authorList>
            <person name="Alioto T."/>
            <person name="Alexiou K.G."/>
            <person name="Bardil A."/>
            <person name="Barteri F."/>
            <person name="Castanera R."/>
            <person name="Cruz F."/>
            <person name="Dhingra A."/>
            <person name="Duval H."/>
            <person name="Fernandez I Marti A."/>
            <person name="Frias L."/>
            <person name="Galan B."/>
            <person name="Garcia J.L."/>
            <person name="Howad W."/>
            <person name="Gomez-Garrido J."/>
            <person name="Gut M."/>
            <person name="Julca I."/>
            <person name="Morata J."/>
            <person name="Puigdomenech P."/>
            <person name="Ribeca P."/>
            <person name="Rubio Cabetas M.J."/>
            <person name="Vlasova A."/>
            <person name="Wirthensohn M."/>
            <person name="Garcia-Mas J."/>
            <person name="Gabaldon T."/>
            <person name="Casacuberta J.M."/>
            <person name="Arus P."/>
        </authorList>
    </citation>
    <scope>NUCLEOTIDE SEQUENCE [LARGE SCALE GENOMIC DNA]</scope>
    <source>
        <strain evidence="2">cv. Texas</strain>
    </source>
</reference>
<dbReference type="InParanoid" id="A0A5E4ED12"/>
<name>A0A5E4ED12_PRUDU</name>